<dbReference type="InterPro" id="IPR025990">
    <property type="entry name" value="zinc_ribbon_bacterial"/>
</dbReference>
<dbReference type="KEGG" id="vab:WPS_14710"/>
<protein>
    <recommendedName>
        <fullName evidence="3">CPXCG motif-containing cysteine-rich protein</fullName>
    </recommendedName>
</protein>
<keyword evidence="2" id="KW-1185">Reference proteome</keyword>
<evidence type="ECO:0000313" key="1">
    <source>
        <dbReference type="EMBL" id="BDE06195.1"/>
    </source>
</evidence>
<dbReference type="PIRSF" id="PIRSF037225">
    <property type="entry name" value="UCP037225"/>
    <property type="match status" value="1"/>
</dbReference>
<sequence>MPLESDATYACPSCGEINAVGVDPTAGRRQTLVEDCPVCCRPLVFAIVVDADGDALVETVERE</sequence>
<evidence type="ECO:0000313" key="2">
    <source>
        <dbReference type="Proteomes" id="UP001317532"/>
    </source>
</evidence>
<gene>
    <name evidence="1" type="ORF">WPS_14710</name>
</gene>
<dbReference type="AlphaFoldDB" id="A0AAN2C959"/>
<dbReference type="InterPro" id="IPR017143">
    <property type="entry name" value="UCP037225"/>
</dbReference>
<evidence type="ECO:0008006" key="3">
    <source>
        <dbReference type="Google" id="ProtNLM"/>
    </source>
</evidence>
<dbReference type="Pfam" id="PF14255">
    <property type="entry name" value="Zn_ribbon_21"/>
    <property type="match status" value="1"/>
</dbReference>
<reference evidence="1 2" key="1">
    <citation type="journal article" date="2022" name="ISME Commun">
        <title>Vulcanimicrobium alpinus gen. nov. sp. nov., the first cultivated representative of the candidate phylum 'Eremiobacterota', is a metabolically versatile aerobic anoxygenic phototroph.</title>
        <authorList>
            <person name="Yabe S."/>
            <person name="Muto K."/>
            <person name="Abe K."/>
            <person name="Yokota A."/>
            <person name="Staudigel H."/>
            <person name="Tebo B.M."/>
        </authorList>
    </citation>
    <scope>NUCLEOTIDE SEQUENCE [LARGE SCALE GENOMIC DNA]</scope>
    <source>
        <strain evidence="1 2">WC8-2</strain>
    </source>
</reference>
<dbReference type="EMBL" id="AP025523">
    <property type="protein sequence ID" value="BDE06195.1"/>
    <property type="molecule type" value="Genomic_DNA"/>
</dbReference>
<proteinExistence type="predicted"/>
<dbReference type="Proteomes" id="UP001317532">
    <property type="component" value="Chromosome"/>
</dbReference>
<dbReference type="RefSeq" id="WP_317997174.1">
    <property type="nucleotide sequence ID" value="NZ_AP025523.1"/>
</dbReference>
<accession>A0AAN2C959</accession>
<organism evidence="1 2">
    <name type="scientific">Vulcanimicrobium alpinum</name>
    <dbReference type="NCBI Taxonomy" id="3016050"/>
    <lineage>
        <taxon>Bacteria</taxon>
        <taxon>Bacillati</taxon>
        <taxon>Vulcanimicrobiota</taxon>
        <taxon>Vulcanimicrobiia</taxon>
        <taxon>Vulcanimicrobiales</taxon>
        <taxon>Vulcanimicrobiaceae</taxon>
        <taxon>Vulcanimicrobium</taxon>
    </lineage>
</organism>
<name>A0AAN2C959_UNVUL</name>